<organism evidence="2 3">
    <name type="scientific">Ancylostoma caninum</name>
    <name type="common">Dog hookworm</name>
    <dbReference type="NCBI Taxonomy" id="29170"/>
    <lineage>
        <taxon>Eukaryota</taxon>
        <taxon>Metazoa</taxon>
        <taxon>Ecdysozoa</taxon>
        <taxon>Nematoda</taxon>
        <taxon>Chromadorea</taxon>
        <taxon>Rhabditida</taxon>
        <taxon>Rhabditina</taxon>
        <taxon>Rhabditomorpha</taxon>
        <taxon>Strongyloidea</taxon>
        <taxon>Ancylostomatidae</taxon>
        <taxon>Ancylostomatinae</taxon>
        <taxon>Ancylostoma</taxon>
    </lineage>
</organism>
<dbReference type="STRING" id="29170.A0A368HE01"/>
<dbReference type="InterPro" id="IPR047655">
    <property type="entry name" value="Transpos_IS630-like"/>
</dbReference>
<keyword evidence="3" id="KW-1185">Reference proteome</keyword>
<reference evidence="2 3" key="1">
    <citation type="submission" date="2014-10" db="EMBL/GenBank/DDBJ databases">
        <title>Draft genome of the hookworm Ancylostoma caninum.</title>
        <authorList>
            <person name="Mitreva M."/>
        </authorList>
    </citation>
    <scope>NUCLEOTIDE SEQUENCE [LARGE SCALE GENOMIC DNA]</scope>
    <source>
        <strain evidence="2 3">Baltimore</strain>
    </source>
</reference>
<sequence length="332" mass="38592">MNINIANHKIYNHIGIIVKLREQGKSADPAFTYDMLWRFLKRFESSEVRKKAFVPRSHSVHYEEITAEIERCYNNNSSATAIEVCGRLQTRGIFVSISHIKRLRQQLGYRRTTTKYCHTIRDVNKVARMDFCTQMLQDMTVFSDCIFTDESTVQIDCSTRFCFTKKGNPFSRMRNRAKHPAKVHIWGGISSRGATQLAILPGSCRINSEVYCRILEKCYIPFAGRAHNGFARIVQDNAPCHKSRYTTEKLLEWGIESLDWPAESPDLNPIEIVWGNMKNFIRKQRVRNLDDLKVCIIQYWKKLTPDACQKYIAGVRKRMKQVAEQQGRNIVE</sequence>
<dbReference type="AlphaFoldDB" id="A0A368HE01"/>
<dbReference type="Proteomes" id="UP000252519">
    <property type="component" value="Unassembled WGS sequence"/>
</dbReference>
<dbReference type="Pfam" id="PF13358">
    <property type="entry name" value="DDE_3"/>
    <property type="match status" value="1"/>
</dbReference>
<evidence type="ECO:0000313" key="3">
    <source>
        <dbReference type="Proteomes" id="UP000252519"/>
    </source>
</evidence>
<dbReference type="GO" id="GO:0003676">
    <property type="term" value="F:nucleic acid binding"/>
    <property type="evidence" value="ECO:0007669"/>
    <property type="project" value="InterPro"/>
</dbReference>
<dbReference type="OrthoDB" id="5811751at2759"/>
<protein>
    <recommendedName>
        <fullName evidence="1">Tc1-like transposase DDE domain-containing protein</fullName>
    </recommendedName>
</protein>
<dbReference type="PANTHER" id="PTHR23022">
    <property type="entry name" value="TRANSPOSABLE ELEMENT-RELATED"/>
    <property type="match status" value="1"/>
</dbReference>
<evidence type="ECO:0000259" key="1">
    <source>
        <dbReference type="Pfam" id="PF13358"/>
    </source>
</evidence>
<dbReference type="NCBIfam" id="NF033545">
    <property type="entry name" value="transpos_IS630"/>
    <property type="match status" value="1"/>
</dbReference>
<evidence type="ECO:0000313" key="2">
    <source>
        <dbReference type="EMBL" id="RCN53577.1"/>
    </source>
</evidence>
<name>A0A368HE01_ANCCA</name>
<feature type="domain" description="Tc1-like transposase DDE" evidence="1">
    <location>
        <begin position="145"/>
        <end position="293"/>
    </location>
</feature>
<gene>
    <name evidence="2" type="ORF">ANCCAN_00071</name>
</gene>
<dbReference type="EMBL" id="JOJR01000001">
    <property type="protein sequence ID" value="RCN53577.1"/>
    <property type="molecule type" value="Genomic_DNA"/>
</dbReference>
<dbReference type="InterPro" id="IPR036397">
    <property type="entry name" value="RNaseH_sf"/>
</dbReference>
<dbReference type="Gene3D" id="3.30.420.10">
    <property type="entry name" value="Ribonuclease H-like superfamily/Ribonuclease H"/>
    <property type="match status" value="1"/>
</dbReference>
<proteinExistence type="predicted"/>
<dbReference type="InterPro" id="IPR038717">
    <property type="entry name" value="Tc1-like_DDE_dom"/>
</dbReference>
<accession>A0A368HE01</accession>
<dbReference type="PANTHER" id="PTHR23022:SF135">
    <property type="entry name" value="SI:DKEY-77F5.3"/>
    <property type="match status" value="1"/>
</dbReference>
<comment type="caution">
    <text evidence="2">The sequence shown here is derived from an EMBL/GenBank/DDBJ whole genome shotgun (WGS) entry which is preliminary data.</text>
</comment>
<dbReference type="InterPro" id="IPR052338">
    <property type="entry name" value="Transposase_5"/>
</dbReference>